<feature type="compositionally biased region" description="Low complexity" evidence="1">
    <location>
        <begin position="212"/>
        <end position="221"/>
    </location>
</feature>
<accession>A0A538SZ27</accession>
<dbReference type="AlphaFoldDB" id="A0A538SZ27"/>
<reference evidence="2 3" key="1">
    <citation type="journal article" date="2019" name="Nat. Microbiol.">
        <title>Mediterranean grassland soil C-N compound turnover is dependent on rainfall and depth, and is mediated by genomically divergent microorganisms.</title>
        <authorList>
            <person name="Diamond S."/>
            <person name="Andeer P.F."/>
            <person name="Li Z."/>
            <person name="Crits-Christoph A."/>
            <person name="Burstein D."/>
            <person name="Anantharaman K."/>
            <person name="Lane K.R."/>
            <person name="Thomas B.C."/>
            <person name="Pan C."/>
            <person name="Northen T.R."/>
            <person name="Banfield J.F."/>
        </authorList>
    </citation>
    <scope>NUCLEOTIDE SEQUENCE [LARGE SCALE GENOMIC DNA]</scope>
    <source>
        <strain evidence="2">WS_2</strain>
    </source>
</reference>
<evidence type="ECO:0000256" key="1">
    <source>
        <dbReference type="SAM" id="MobiDB-lite"/>
    </source>
</evidence>
<dbReference type="EMBL" id="VBOS01000165">
    <property type="protein sequence ID" value="TMQ56514.1"/>
    <property type="molecule type" value="Genomic_DNA"/>
</dbReference>
<evidence type="ECO:0000313" key="2">
    <source>
        <dbReference type="EMBL" id="TMQ56514.1"/>
    </source>
</evidence>
<comment type="caution">
    <text evidence="2">The sequence shown here is derived from an EMBL/GenBank/DDBJ whole genome shotgun (WGS) entry which is preliminary data.</text>
</comment>
<dbReference type="SUPFAM" id="SSF110296">
    <property type="entry name" value="Oligoxyloglucan reducing end-specific cellobiohydrolase"/>
    <property type="match status" value="1"/>
</dbReference>
<feature type="region of interest" description="Disordered" evidence="1">
    <location>
        <begin position="201"/>
        <end position="221"/>
    </location>
</feature>
<dbReference type="Proteomes" id="UP000317716">
    <property type="component" value="Unassembled WGS sequence"/>
</dbReference>
<dbReference type="InterPro" id="IPR015943">
    <property type="entry name" value="WD40/YVTN_repeat-like_dom_sf"/>
</dbReference>
<evidence type="ECO:0000313" key="3">
    <source>
        <dbReference type="Proteomes" id="UP000317716"/>
    </source>
</evidence>
<dbReference type="Gene3D" id="2.130.10.10">
    <property type="entry name" value="YVTN repeat-like/Quinoprotein amine dehydrogenase"/>
    <property type="match status" value="1"/>
</dbReference>
<name>A0A538SZ27_UNCEI</name>
<protein>
    <recommendedName>
        <fullName evidence="4">Exo-alpha-sialidase</fullName>
    </recommendedName>
</protein>
<sequence>MGIWRSDTSAVGWESCNDAAHTGAWKGEGGNCLDILADPERAAFVWATQGEKKPDQLIYSSTSASRDGWRGATGLPKGAFLYGLALDPRSPGSRRTLFVTAGGALYRSTDDGHSFAAPCTKCPPQSSPLRVVAARGILVLAGGEGGLWRSLDGGATFARLDPHKFPDRGTPGTLKQLKWDGPHAILITSDDTVLRAAACTAPPTPRRRPRPGRACGPMSMR</sequence>
<gene>
    <name evidence="2" type="ORF">E6K72_04955</name>
</gene>
<evidence type="ECO:0008006" key="4">
    <source>
        <dbReference type="Google" id="ProtNLM"/>
    </source>
</evidence>
<proteinExistence type="predicted"/>
<organism evidence="2 3">
    <name type="scientific">Eiseniibacteriota bacterium</name>
    <dbReference type="NCBI Taxonomy" id="2212470"/>
    <lineage>
        <taxon>Bacteria</taxon>
        <taxon>Candidatus Eiseniibacteriota</taxon>
    </lineage>
</organism>